<evidence type="ECO:0000256" key="11">
    <source>
        <dbReference type="ARBA" id="ARBA00023180"/>
    </source>
</evidence>
<dbReference type="GO" id="GO:0005886">
    <property type="term" value="C:plasma membrane"/>
    <property type="evidence" value="ECO:0007669"/>
    <property type="project" value="TreeGrafter"/>
</dbReference>
<dbReference type="PIRSF" id="PIRSF000354">
    <property type="entry name" value="Factors_V_VIII"/>
    <property type="match status" value="1"/>
</dbReference>
<dbReference type="PANTHER" id="PTHR46806">
    <property type="entry name" value="F5/8 TYPE C DOMAIN-CONTAINING PROTEIN"/>
    <property type="match status" value="1"/>
</dbReference>
<dbReference type="InterPro" id="IPR013845">
    <property type="entry name" value="Ribosomal_eS4_central_region"/>
</dbReference>
<name>A0A8J6GSF2_MICOH</name>
<keyword evidence="6" id="KW-0677">Repeat</keyword>
<evidence type="ECO:0000313" key="18">
    <source>
        <dbReference type="EMBL" id="KAH0515998.1"/>
    </source>
</evidence>
<dbReference type="PROSITE" id="PS01286">
    <property type="entry name" value="FA58C_2"/>
    <property type="match status" value="1"/>
</dbReference>
<dbReference type="Gene3D" id="2.60.120.260">
    <property type="entry name" value="Galactose-binding domain-like"/>
    <property type="match status" value="3"/>
</dbReference>
<organism evidence="18 19">
    <name type="scientific">Microtus ochrogaster</name>
    <name type="common">Prairie vole</name>
    <dbReference type="NCBI Taxonomy" id="79684"/>
    <lineage>
        <taxon>Eukaryota</taxon>
        <taxon>Metazoa</taxon>
        <taxon>Chordata</taxon>
        <taxon>Craniata</taxon>
        <taxon>Vertebrata</taxon>
        <taxon>Euteleostomi</taxon>
        <taxon>Mammalia</taxon>
        <taxon>Eutheria</taxon>
        <taxon>Euarchontoglires</taxon>
        <taxon>Glires</taxon>
        <taxon>Rodentia</taxon>
        <taxon>Myomorpha</taxon>
        <taxon>Muroidea</taxon>
        <taxon>Cricetidae</taxon>
        <taxon>Arvicolinae</taxon>
        <taxon>Microtus</taxon>
    </lineage>
</organism>
<dbReference type="Gene3D" id="3.10.290.10">
    <property type="entry name" value="RNA-binding S4 domain"/>
    <property type="match status" value="1"/>
</dbReference>
<evidence type="ECO:0000256" key="5">
    <source>
        <dbReference type="ARBA" id="ARBA00022730"/>
    </source>
</evidence>
<evidence type="ECO:0000256" key="7">
    <source>
        <dbReference type="ARBA" id="ARBA00022837"/>
    </source>
</evidence>
<comment type="subcellular location">
    <subcellularLocation>
        <location evidence="1">Secreted</location>
    </subcellularLocation>
</comment>
<evidence type="ECO:0000256" key="16">
    <source>
        <dbReference type="SAM" id="MobiDB-lite"/>
    </source>
</evidence>
<evidence type="ECO:0000256" key="9">
    <source>
        <dbReference type="ARBA" id="ARBA00022980"/>
    </source>
</evidence>
<dbReference type="InterPro" id="IPR018199">
    <property type="entry name" value="Ribosomal_eS4_N_CS"/>
</dbReference>
<dbReference type="InterPro" id="IPR000421">
    <property type="entry name" value="FA58C"/>
</dbReference>
<dbReference type="PROSITE" id="PS50889">
    <property type="entry name" value="S4"/>
    <property type="match status" value="1"/>
</dbReference>
<keyword evidence="12" id="KW-0687">Ribonucleoprotein</keyword>
<dbReference type="PROSITE" id="PS00528">
    <property type="entry name" value="RIBOSOMAL_S4E"/>
    <property type="match status" value="1"/>
</dbReference>
<evidence type="ECO:0000256" key="8">
    <source>
        <dbReference type="ARBA" id="ARBA00022884"/>
    </source>
</evidence>
<dbReference type="GO" id="GO:0038023">
    <property type="term" value="F:signaling receptor activity"/>
    <property type="evidence" value="ECO:0007669"/>
    <property type="project" value="TreeGrafter"/>
</dbReference>
<dbReference type="FunFam" id="2.40.50.740:FF:000001">
    <property type="entry name" value="40S ribosomal protein S4"/>
    <property type="match status" value="1"/>
</dbReference>
<keyword evidence="4" id="KW-0765">Sulfation</keyword>
<gene>
    <name evidence="18" type="ORF">LTLLF_128865</name>
</gene>
<feature type="compositionally biased region" description="Polar residues" evidence="16">
    <location>
        <begin position="188"/>
        <end position="199"/>
    </location>
</feature>
<dbReference type="InterPro" id="IPR024715">
    <property type="entry name" value="Factor_5/8-like"/>
</dbReference>
<keyword evidence="3" id="KW-0964">Secreted</keyword>
<dbReference type="GO" id="GO:0012505">
    <property type="term" value="C:endomembrane system"/>
    <property type="evidence" value="ECO:0007669"/>
    <property type="project" value="UniProtKB-SubCell"/>
</dbReference>
<dbReference type="EMBL" id="JAATJU010020798">
    <property type="protein sequence ID" value="KAH0515998.1"/>
    <property type="molecule type" value="Genomic_DNA"/>
</dbReference>
<dbReference type="InterPro" id="IPR036986">
    <property type="entry name" value="S4_RNA-bd_sf"/>
</dbReference>
<comment type="caution">
    <text evidence="18">The sequence shown here is derived from an EMBL/GenBank/DDBJ whole genome shotgun (WGS) entry which is preliminary data.</text>
</comment>
<feature type="region of interest" description="Disordered" evidence="16">
    <location>
        <begin position="184"/>
        <end position="204"/>
    </location>
</feature>
<dbReference type="AlphaFoldDB" id="A0A8J6GSF2"/>
<dbReference type="GO" id="GO:1990904">
    <property type="term" value="C:ribonucleoprotein complex"/>
    <property type="evidence" value="ECO:0007669"/>
    <property type="project" value="UniProtKB-KW"/>
</dbReference>
<dbReference type="FunFam" id="3.10.290.10:FF:000051">
    <property type="entry name" value="40S ribosomal protein S4, X isoform"/>
    <property type="match status" value="1"/>
</dbReference>
<dbReference type="GO" id="GO:0005576">
    <property type="term" value="C:extracellular region"/>
    <property type="evidence" value="ECO:0007669"/>
    <property type="project" value="UniProtKB-SubCell"/>
</dbReference>
<evidence type="ECO:0000256" key="13">
    <source>
        <dbReference type="ARBA" id="ARBA00035272"/>
    </source>
</evidence>
<dbReference type="PANTHER" id="PTHR46806:SF7">
    <property type="entry name" value="COAGULATION FACTOR VIII"/>
    <property type="match status" value="1"/>
</dbReference>
<keyword evidence="8 15" id="KW-0694">RNA-binding</keyword>
<keyword evidence="7" id="KW-0106">Calcium</keyword>
<accession>A0A8J6GSF2</accession>
<comment type="similarity">
    <text evidence="2">Belongs to the eukaryotic ribosomal protein eS4 family.</text>
</comment>
<dbReference type="Gene3D" id="2.40.50.740">
    <property type="match status" value="1"/>
</dbReference>
<evidence type="ECO:0000256" key="6">
    <source>
        <dbReference type="ARBA" id="ARBA00022737"/>
    </source>
</evidence>
<keyword evidence="5 15" id="KW-0699">rRNA-binding</keyword>
<dbReference type="Gene3D" id="2.60.40.420">
    <property type="entry name" value="Cupredoxins - blue copper proteins"/>
    <property type="match status" value="4"/>
</dbReference>
<dbReference type="InterPro" id="IPR050633">
    <property type="entry name" value="Neuropilin_MCO_CoagFactor"/>
</dbReference>
<keyword evidence="10 14" id="KW-1015">Disulfide bond</keyword>
<feature type="domain" description="F5/8 type C" evidence="17">
    <location>
        <begin position="834"/>
        <end position="930"/>
    </location>
</feature>
<feature type="disulfide bond" evidence="14">
    <location>
        <begin position="666"/>
        <end position="692"/>
    </location>
</feature>
<keyword evidence="9" id="KW-0689">Ribosomal protein</keyword>
<dbReference type="FunFam" id="2.60.40.420:FF:000047">
    <property type="entry name" value="Coagulation factor VIII"/>
    <property type="match status" value="1"/>
</dbReference>
<dbReference type="Pfam" id="PF08071">
    <property type="entry name" value="RS4NT"/>
    <property type="match status" value="1"/>
</dbReference>
<evidence type="ECO:0000256" key="3">
    <source>
        <dbReference type="ARBA" id="ARBA00022525"/>
    </source>
</evidence>
<dbReference type="CDD" id="cd00165">
    <property type="entry name" value="S4"/>
    <property type="match status" value="1"/>
</dbReference>
<dbReference type="SUPFAM" id="SSF49785">
    <property type="entry name" value="Galactose-binding domain-like"/>
    <property type="match status" value="2"/>
</dbReference>
<dbReference type="SUPFAM" id="SSF49503">
    <property type="entry name" value="Cupredoxins"/>
    <property type="match status" value="4"/>
</dbReference>
<dbReference type="InterPro" id="IPR008979">
    <property type="entry name" value="Galactose-bd-like_sf"/>
</dbReference>
<keyword evidence="11" id="KW-0325">Glycoprotein</keyword>
<evidence type="ECO:0000256" key="14">
    <source>
        <dbReference type="PIRSR" id="PIRSR000354-1"/>
    </source>
</evidence>
<reference evidence="18" key="1">
    <citation type="submission" date="2020-03" db="EMBL/GenBank/DDBJ databases">
        <title>Studies in the Genomics of Life Span.</title>
        <authorList>
            <person name="Glass D."/>
        </authorList>
    </citation>
    <scope>NUCLEOTIDE SEQUENCE</scope>
    <source>
        <strain evidence="18">LTLLF</strain>
        <tissue evidence="18">Muscle</tissue>
    </source>
</reference>
<evidence type="ECO:0000256" key="4">
    <source>
        <dbReference type="ARBA" id="ARBA00022641"/>
    </source>
</evidence>
<evidence type="ECO:0000256" key="12">
    <source>
        <dbReference type="ARBA" id="ARBA00023274"/>
    </source>
</evidence>
<dbReference type="GO" id="GO:0007155">
    <property type="term" value="P:cell adhesion"/>
    <property type="evidence" value="ECO:0007669"/>
    <property type="project" value="UniProtKB-KW"/>
</dbReference>
<dbReference type="Pfam" id="PF00754">
    <property type="entry name" value="F5_F8_type_C"/>
    <property type="match status" value="1"/>
</dbReference>
<dbReference type="GO" id="GO:0005840">
    <property type="term" value="C:ribosome"/>
    <property type="evidence" value="ECO:0007669"/>
    <property type="project" value="UniProtKB-KW"/>
</dbReference>
<dbReference type="InterPro" id="IPR008972">
    <property type="entry name" value="Cupredoxin"/>
</dbReference>
<feature type="domain" description="F5/8 type C" evidence="17">
    <location>
        <begin position="975"/>
        <end position="1028"/>
    </location>
</feature>
<dbReference type="GO" id="GO:0019843">
    <property type="term" value="F:rRNA binding"/>
    <property type="evidence" value="ECO:0007669"/>
    <property type="project" value="UniProtKB-KW"/>
</dbReference>
<dbReference type="CDD" id="cd00057">
    <property type="entry name" value="FA58C"/>
    <property type="match status" value="1"/>
</dbReference>
<dbReference type="PROSITE" id="PS50022">
    <property type="entry name" value="FA58C_3"/>
    <property type="match status" value="2"/>
</dbReference>
<evidence type="ECO:0000259" key="17">
    <source>
        <dbReference type="PROSITE" id="PS50022"/>
    </source>
</evidence>
<protein>
    <recommendedName>
        <fullName evidence="13">Small ribosomal subunit protein eS4</fullName>
    </recommendedName>
</protein>
<evidence type="ECO:0000256" key="1">
    <source>
        <dbReference type="ARBA" id="ARBA00004613"/>
    </source>
</evidence>
<dbReference type="SMART" id="SM00231">
    <property type="entry name" value="FA58C"/>
    <property type="match status" value="2"/>
</dbReference>
<evidence type="ECO:0000256" key="15">
    <source>
        <dbReference type="PROSITE-ProRule" id="PRU00182"/>
    </source>
</evidence>
<evidence type="ECO:0000256" key="2">
    <source>
        <dbReference type="ARBA" id="ARBA00007500"/>
    </source>
</evidence>
<evidence type="ECO:0000256" key="10">
    <source>
        <dbReference type="ARBA" id="ARBA00023157"/>
    </source>
</evidence>
<dbReference type="InterPro" id="IPR013843">
    <property type="entry name" value="Ribosomal_eS4_N"/>
</dbReference>
<feature type="disulfide bond" evidence="14">
    <location>
        <begin position="733"/>
        <end position="737"/>
    </location>
</feature>
<dbReference type="Proteomes" id="UP000710432">
    <property type="component" value="Unassembled WGS sequence"/>
</dbReference>
<dbReference type="Pfam" id="PF00900">
    <property type="entry name" value="Ribosomal_S4e"/>
    <property type="match status" value="1"/>
</dbReference>
<evidence type="ECO:0000313" key="19">
    <source>
        <dbReference type="Proteomes" id="UP000710432"/>
    </source>
</evidence>
<proteinExistence type="inferred from homology"/>
<dbReference type="InterPro" id="IPR038237">
    <property type="entry name" value="Ribosomal_eS4_central_sf"/>
</dbReference>
<sequence length="1034" mass="119524">MACGPKKHLKRVAAPKHWMLDKLTGVFVPRLSTGPHKLRECLPLIIFLRNRLKYALTGDEVKKICIQRFIKIDGKLRTDMTYPAGFMDVIRIDKTGENFRLIYDTKGHFAVHRITPEEAKYKLCKVRKIFVGTKGIPHLVTHDARTIRYPDPLIKVNDTIQTDLNTGKITDFIKFDTGKSWHSETKDSFTQPMDSTSTGARPKMHTVNGYINRSLPDGMEAYVKVDSCPEEPQWQKKNNEEIEDYDDDLDSEMDMFILDDDNSPFIQIRSVAKKYPKTWIHYISAEEEDWDYAPSLLTSDDGNYKSQYLSSGPHRIGRKYKKVRFIAYTDETFKTRETIQQESGILGPLLYGEVGDTLLMMSDKRNVILFSLFDENQSWYLTENMQRFLPNASDTQPQDPEFQTSNIMHSINGYVFGSLQLKVCLHEVAYWYILSVGAQTDFLSIFFSGYTFKHKTVYEDTLTLFPFSGETVFMSMENPVLKRHQRELSALQSEQEATDYDSITVETNEDFDIYGEDIKQDPRSFQQKTRHYFIAAVERLWDYGMSTSPHVLQNRDQSGNAPQFKKVVFQEFTDGSFSQPLYRGELNEHLGLLGPYIRAEVEDNIMVTFKNQASRPYSFYSSLISYKEDQTQGEEPRRNFVKPNETKIYFWKVQHHMAPTEDEFDCKAWAYFSDVDLERDMHSGLIGPLLICHTNTLNPALGRQVAVQEFALFFTIFDETKSWYFTENVERNCKIPCNIQMEDPTVKENYRFHAINGYVMDTLPGLVMAQDQRIRWYLLSMGSNENIQSIHFSGHVFTVRKKEEYKMAVYNLYPAAGREFGLARTSLPQVPRPVDLLTPMIIHGIKTQGARQKFSSLYISQFIIMYSLDGKKWLSYRGNSTGTLKVFFGNVDSSGIKHNSFNPPIIARYIRLHPTHSSIRSTLRMELMGCDLSSCSIPLGMENKIISDTQINASSYFTNMFASWSPSQARLHLQGRTNAWRPQVFRGNQDASTPMVNSLDPPLLTRYLRIHPQVWEHQIALRLEILGCEAQQLY</sequence>